<evidence type="ECO:0008006" key="3">
    <source>
        <dbReference type="Google" id="ProtNLM"/>
    </source>
</evidence>
<dbReference type="RefSeq" id="WP_114067202.1">
    <property type="nucleotide sequence ID" value="NZ_CP030850.1"/>
</dbReference>
<accession>A0A344TIE8</accession>
<proteinExistence type="predicted"/>
<dbReference type="KEGG" id="run:DR864_11985"/>
<dbReference type="OrthoDB" id="9152336at2"/>
<dbReference type="AlphaFoldDB" id="A0A344TIE8"/>
<protein>
    <recommendedName>
        <fullName evidence="3">Metalloprotease</fullName>
    </recommendedName>
</protein>
<evidence type="ECO:0000313" key="2">
    <source>
        <dbReference type="Proteomes" id="UP000251993"/>
    </source>
</evidence>
<evidence type="ECO:0000313" key="1">
    <source>
        <dbReference type="EMBL" id="AXE18419.1"/>
    </source>
</evidence>
<keyword evidence="2" id="KW-1185">Reference proteome</keyword>
<dbReference type="PROSITE" id="PS51257">
    <property type="entry name" value="PROKAR_LIPOPROTEIN"/>
    <property type="match status" value="1"/>
</dbReference>
<dbReference type="EMBL" id="CP030850">
    <property type="protein sequence ID" value="AXE18419.1"/>
    <property type="molecule type" value="Genomic_DNA"/>
</dbReference>
<reference evidence="1 2" key="1">
    <citation type="submission" date="2018-07" db="EMBL/GenBank/DDBJ databases">
        <title>Genome sequencing of Runella.</title>
        <authorList>
            <person name="Baek M.-G."/>
            <person name="Yi H."/>
        </authorList>
    </citation>
    <scope>NUCLEOTIDE SEQUENCE [LARGE SCALE GENOMIC DNA]</scope>
    <source>
        <strain evidence="1 2">HYN0085</strain>
    </source>
</reference>
<gene>
    <name evidence="1" type="ORF">DR864_11985</name>
</gene>
<organism evidence="1 2">
    <name type="scientific">Runella rosea</name>
    <dbReference type="NCBI Taxonomy" id="2259595"/>
    <lineage>
        <taxon>Bacteria</taxon>
        <taxon>Pseudomonadati</taxon>
        <taxon>Bacteroidota</taxon>
        <taxon>Cytophagia</taxon>
        <taxon>Cytophagales</taxon>
        <taxon>Spirosomataceae</taxon>
        <taxon>Runella</taxon>
    </lineage>
</organism>
<name>A0A344TIE8_9BACT</name>
<sequence length="402" mass="44348">MKKLLVLSMVSLFFLVGCERESSINVTENNTMQGANLTLAKERLNALIKEGKLVPKFGSALGKTTQGSSNARVGVQSSIWSKTPDYSYYQSLVQRAINPGDYECGPTEIDGYIPPLIVGWTSSDFFYYNYFGDFAFLEAYFLDNTDGGDSFGTTGQFTNVTNRVFKDLKRFWNIPTDIQIADAHGTIYNNVPLVVAMVKEFFTYGGGPVPDDIALDLALTLQEVFGSPQFHYFNNPLLTFNAFASTADPAYGLPKKIVMGDGIQQAYADLGYSDVATQAILAHEYGHHVQFAQNVDFGNSPEGTRRTELMADALSAYFLTHKRGAALNWKRVQEFLGVFYSIGDCAFDNDGHHGTPNQRMKAAEFGYQLANQAQKQGQILTSEAFIALFDAELPVLIAPDAD</sequence>
<dbReference type="Proteomes" id="UP000251993">
    <property type="component" value="Chromosome"/>
</dbReference>